<dbReference type="CDD" id="cd07302">
    <property type="entry name" value="CHD"/>
    <property type="match status" value="1"/>
</dbReference>
<feature type="transmembrane region" description="Helical" evidence="5">
    <location>
        <begin position="594"/>
        <end position="613"/>
    </location>
</feature>
<dbReference type="GO" id="GO:0006171">
    <property type="term" value="P:cAMP biosynthetic process"/>
    <property type="evidence" value="ECO:0007669"/>
    <property type="project" value="TreeGrafter"/>
</dbReference>
<protein>
    <recommendedName>
        <fullName evidence="10">HAMP domain-containing protein</fullName>
    </recommendedName>
</protein>
<feature type="domain" description="HAMP" evidence="7">
    <location>
        <begin position="610"/>
        <end position="662"/>
    </location>
</feature>
<organism evidence="8 9">
    <name type="scientific">Tumebacillus avium</name>
    <dbReference type="NCBI Taxonomy" id="1903704"/>
    <lineage>
        <taxon>Bacteria</taxon>
        <taxon>Bacillati</taxon>
        <taxon>Bacillota</taxon>
        <taxon>Bacilli</taxon>
        <taxon>Bacillales</taxon>
        <taxon>Alicyclobacillaceae</taxon>
        <taxon>Tumebacillus</taxon>
    </lineage>
</organism>
<dbReference type="GO" id="GO:0004016">
    <property type="term" value="F:adenylate cyclase activity"/>
    <property type="evidence" value="ECO:0007669"/>
    <property type="project" value="UniProtKB-ARBA"/>
</dbReference>
<evidence type="ECO:0000256" key="5">
    <source>
        <dbReference type="SAM" id="Phobius"/>
    </source>
</evidence>
<dbReference type="Pfam" id="PF00672">
    <property type="entry name" value="HAMP"/>
    <property type="match status" value="1"/>
</dbReference>
<evidence type="ECO:0000256" key="2">
    <source>
        <dbReference type="ARBA" id="ARBA00005381"/>
    </source>
</evidence>
<evidence type="ECO:0000259" key="6">
    <source>
        <dbReference type="PROSITE" id="PS50125"/>
    </source>
</evidence>
<comment type="subcellular location">
    <subcellularLocation>
        <location evidence="1">Cell membrane</location>
    </subcellularLocation>
</comment>
<dbReference type="Proteomes" id="UP000195437">
    <property type="component" value="Chromosome"/>
</dbReference>
<dbReference type="PANTHER" id="PTHR43081:SF1">
    <property type="entry name" value="ADENYLATE CYCLASE, TERMINAL-DIFFERENTIATION SPECIFIC"/>
    <property type="match status" value="1"/>
</dbReference>
<dbReference type="AlphaFoldDB" id="A0A1Y0IS36"/>
<feature type="domain" description="Guanylate cyclase" evidence="6">
    <location>
        <begin position="702"/>
        <end position="830"/>
    </location>
</feature>
<dbReference type="OrthoDB" id="337251at2"/>
<reference evidence="9" key="1">
    <citation type="submission" date="2017-05" db="EMBL/GenBank/DDBJ databases">
        <authorList>
            <person name="Sung H."/>
        </authorList>
    </citation>
    <scope>NUCLEOTIDE SEQUENCE [LARGE SCALE GENOMIC DNA]</scope>
    <source>
        <strain evidence="9">AR23208</strain>
    </source>
</reference>
<keyword evidence="3" id="KW-1003">Cell membrane</keyword>
<dbReference type="SMART" id="SM00304">
    <property type="entry name" value="HAMP"/>
    <property type="match status" value="1"/>
</dbReference>
<accession>A0A1Y0IS36</accession>
<feature type="transmembrane region" description="Helical" evidence="5">
    <location>
        <begin position="391"/>
        <end position="409"/>
    </location>
</feature>
<dbReference type="InterPro" id="IPR003660">
    <property type="entry name" value="HAMP_dom"/>
</dbReference>
<dbReference type="InterPro" id="IPR029787">
    <property type="entry name" value="Nucleotide_cyclase"/>
</dbReference>
<dbReference type="SUPFAM" id="SSF101898">
    <property type="entry name" value="NHL repeat"/>
    <property type="match status" value="1"/>
</dbReference>
<evidence type="ECO:0008006" key="10">
    <source>
        <dbReference type="Google" id="ProtNLM"/>
    </source>
</evidence>
<dbReference type="Gene3D" id="6.10.340.10">
    <property type="match status" value="1"/>
</dbReference>
<dbReference type="CDD" id="cd06225">
    <property type="entry name" value="HAMP"/>
    <property type="match status" value="1"/>
</dbReference>
<evidence type="ECO:0000313" key="8">
    <source>
        <dbReference type="EMBL" id="ARU62636.1"/>
    </source>
</evidence>
<dbReference type="Gene3D" id="3.30.70.1230">
    <property type="entry name" value="Nucleotide cyclase"/>
    <property type="match status" value="1"/>
</dbReference>
<dbReference type="SUPFAM" id="SSF55073">
    <property type="entry name" value="Nucleotide cyclase"/>
    <property type="match status" value="1"/>
</dbReference>
<dbReference type="InterPro" id="IPR050697">
    <property type="entry name" value="Adenylyl/Guanylyl_Cyclase_3/4"/>
</dbReference>
<dbReference type="GO" id="GO:0035556">
    <property type="term" value="P:intracellular signal transduction"/>
    <property type="evidence" value="ECO:0007669"/>
    <property type="project" value="InterPro"/>
</dbReference>
<evidence type="ECO:0000259" key="7">
    <source>
        <dbReference type="PROSITE" id="PS50885"/>
    </source>
</evidence>
<keyword evidence="5" id="KW-0812">Transmembrane</keyword>
<evidence type="ECO:0000256" key="4">
    <source>
        <dbReference type="ARBA" id="ARBA00023136"/>
    </source>
</evidence>
<proteinExistence type="inferred from homology"/>
<evidence type="ECO:0000313" key="9">
    <source>
        <dbReference type="Proteomes" id="UP000195437"/>
    </source>
</evidence>
<dbReference type="KEGG" id="tum:CBW65_17905"/>
<evidence type="ECO:0000256" key="3">
    <source>
        <dbReference type="ARBA" id="ARBA00022475"/>
    </source>
</evidence>
<sequence length="954" mass="107912">MRQYVWKLVLLLAALIGLGIYAYQHQEYITHFPIEKQVELHNPYQATSDGKGNWYVIEDAKQSILKLGADGTQLAKIQAPSLKEFVNLNSKDPTLQDDARTYITYDQVLPAPDGSLYAVVRLMEINALVLKHEVVVRYNADGELDQSWIGYSRPYSVAEQGSLRSGTIRSLAFKENKLFLITQESDVELDLHEWDAKLGRFSKITSTHIPSESGVSDISGVTSQELVYATKKGEIYYSGERIYPQTRTGQNGIFADHVQVAGEDVYFLDEYGGSVKRFSTSNPAQVETLFTQQDAAAKLAVDEQAAKIALTDEPLDSLGVAPDGTIFVSVGQQALLMTPDKELLPLEYSGSTRTHQYLIWAAAAVGAILLVWVLKILYVNIMPYSLIYKQLFALVPLIALSMLLLAFLVHTDFRTDTELEVRRALTYLAHDGQNLVDAERLLKIDSPQDFMNEDYQALKEKLTFKDNYGKFYMMIYKYVDRRLYDLLEDDNDIRMFDSFEVSADDSAVSACMVRDKQTGEFIEVDANFDYNKALQEQTYVTCKSQDENGTWLFALGPLYNADKTQVVGIYEAGINTHALEVRMTANWYETLKQLTGFAVLILIVVLVVTLLLLKSVRNLSVSANQIAKGQWHTRVTVKSHDEVAALGHTFNNMSEEVEKKMLELREFRDAYRHFVPEKFLNYLGKRDIRHVNLGDQVELDMSILVTNIRHFDDFMEDMKDKTRDNFNFINRFLHEISPIVDQNNGEVSKYLNHGILAVFPESPGEALKAAVEMKRALDSYNSHRAGKGKARIEVGIGIQQGPLMLGIIGAEERLEVSVISDSVQFAMVLEEISDKLGCTILLPARVLQAIPGSDRFLARSLGNIQLQGSLSGPIELYDVFEADDEETRRLKRKTQDLFESAITKYQQGRFYDAREAFLQVIRQNPGDKIAQLYFYVCDEYRSGMTGDWKGTLEV</sequence>
<gene>
    <name evidence="8" type="ORF">CBW65_17905</name>
</gene>
<feature type="transmembrane region" description="Helical" evidence="5">
    <location>
        <begin position="357"/>
        <end position="379"/>
    </location>
</feature>
<dbReference type="EMBL" id="CP021434">
    <property type="protein sequence ID" value="ARU62636.1"/>
    <property type="molecule type" value="Genomic_DNA"/>
</dbReference>
<comment type="similarity">
    <text evidence="2">Belongs to the adenylyl cyclase class-3 family.</text>
</comment>
<keyword evidence="9" id="KW-1185">Reference proteome</keyword>
<dbReference type="RefSeq" id="WP_087457995.1">
    <property type="nucleotide sequence ID" value="NZ_CP021434.1"/>
</dbReference>
<dbReference type="InterPro" id="IPR001054">
    <property type="entry name" value="A/G_cyclase"/>
</dbReference>
<keyword evidence="4 5" id="KW-0472">Membrane</keyword>
<evidence type="ECO:0000256" key="1">
    <source>
        <dbReference type="ARBA" id="ARBA00004236"/>
    </source>
</evidence>
<dbReference type="PROSITE" id="PS50885">
    <property type="entry name" value="HAMP"/>
    <property type="match status" value="1"/>
</dbReference>
<dbReference type="GO" id="GO:0005886">
    <property type="term" value="C:plasma membrane"/>
    <property type="evidence" value="ECO:0007669"/>
    <property type="project" value="UniProtKB-SubCell"/>
</dbReference>
<dbReference type="SUPFAM" id="SSF158472">
    <property type="entry name" value="HAMP domain-like"/>
    <property type="match status" value="1"/>
</dbReference>
<keyword evidence="5" id="KW-1133">Transmembrane helix</keyword>
<name>A0A1Y0IS36_9BACL</name>
<dbReference type="PROSITE" id="PS50125">
    <property type="entry name" value="GUANYLATE_CYCLASE_2"/>
    <property type="match status" value="1"/>
</dbReference>
<dbReference type="PANTHER" id="PTHR43081">
    <property type="entry name" value="ADENYLATE CYCLASE, TERMINAL-DIFFERENTIATION SPECIFIC-RELATED"/>
    <property type="match status" value="1"/>
</dbReference>